<comment type="caution">
    <text evidence="11">The sequence shown here is derived from an EMBL/GenBank/DDBJ whole genome shotgun (WGS) entry which is preliminary data.</text>
</comment>
<name>A0A9Q0SAH9_9DIPT</name>
<evidence type="ECO:0000256" key="8">
    <source>
        <dbReference type="ARBA" id="ARBA00030916"/>
    </source>
</evidence>
<evidence type="ECO:0000256" key="1">
    <source>
        <dbReference type="ARBA" id="ARBA00004123"/>
    </source>
</evidence>
<dbReference type="EMBL" id="WJQU01000001">
    <property type="protein sequence ID" value="KAJ6649765.1"/>
    <property type="molecule type" value="Genomic_DNA"/>
</dbReference>
<keyword evidence="4" id="KW-0805">Transcription regulation</keyword>
<accession>A0A9Q0SAH9</accession>
<dbReference type="Proteomes" id="UP001151699">
    <property type="component" value="Chromosome A"/>
</dbReference>
<feature type="compositionally biased region" description="Low complexity" evidence="10">
    <location>
        <begin position="16"/>
        <end position="33"/>
    </location>
</feature>
<dbReference type="Pfam" id="PF11568">
    <property type="entry name" value="Med29"/>
    <property type="match status" value="1"/>
</dbReference>
<keyword evidence="7" id="KW-0539">Nucleus</keyword>
<dbReference type="OrthoDB" id="6366949at2759"/>
<dbReference type="GO" id="GO:0016592">
    <property type="term" value="C:mediator complex"/>
    <property type="evidence" value="ECO:0007669"/>
    <property type="project" value="InterPro"/>
</dbReference>
<comment type="similarity">
    <text evidence="2">Belongs to the Mediator complex subunit 29 family.</text>
</comment>
<gene>
    <name evidence="11" type="primary">ix</name>
    <name evidence="11" type="ORF">Bhyg_05005</name>
</gene>
<evidence type="ECO:0000256" key="6">
    <source>
        <dbReference type="ARBA" id="ARBA00023163"/>
    </source>
</evidence>
<dbReference type="PANTHER" id="PTHR28314">
    <property type="entry name" value="MEDIATOR OF RNA POLYMERASE II TRANSCRIPTION SUBUNIT 29"/>
    <property type="match status" value="1"/>
</dbReference>
<feature type="region of interest" description="Disordered" evidence="10">
    <location>
        <begin position="1"/>
        <end position="33"/>
    </location>
</feature>
<dbReference type="AlphaFoldDB" id="A0A9Q0SAH9"/>
<protein>
    <recommendedName>
        <fullName evidence="3">Mediator of RNA polymerase II transcription subunit 29</fullName>
    </recommendedName>
    <alternativeName>
        <fullName evidence="9">Mediator complex subunit 29</fullName>
    </alternativeName>
    <alternativeName>
        <fullName evidence="8">Protein intersex</fullName>
    </alternativeName>
</protein>
<dbReference type="GO" id="GO:0003712">
    <property type="term" value="F:transcription coregulator activity"/>
    <property type="evidence" value="ECO:0007669"/>
    <property type="project" value="TreeGrafter"/>
</dbReference>
<evidence type="ECO:0000256" key="9">
    <source>
        <dbReference type="ARBA" id="ARBA00031963"/>
    </source>
</evidence>
<evidence type="ECO:0000313" key="11">
    <source>
        <dbReference type="EMBL" id="KAJ6649765.1"/>
    </source>
</evidence>
<evidence type="ECO:0000256" key="5">
    <source>
        <dbReference type="ARBA" id="ARBA00023159"/>
    </source>
</evidence>
<sequence length="194" mass="21016">MNHGQQPGIPNMVGISPSNMMASSPQQQMPGMMGPQQNPAGMAMPGPQPQPHATDNISKVKSLIGPLREALATTLKLAATLLQHNSITDNGNLKNVDNNNAPPRFDKNLEEFYSVCDQIELHLKTAIQCMQQSSSSQRYLPVPVASTRIEPIMPPTDGPISYSQYLSVVRSQIASSKEIHDTLICAAQNICPSE</sequence>
<dbReference type="GO" id="GO:0006357">
    <property type="term" value="P:regulation of transcription by RNA polymerase II"/>
    <property type="evidence" value="ECO:0007669"/>
    <property type="project" value="TreeGrafter"/>
</dbReference>
<evidence type="ECO:0000256" key="4">
    <source>
        <dbReference type="ARBA" id="ARBA00023015"/>
    </source>
</evidence>
<dbReference type="PANTHER" id="PTHR28314:SF1">
    <property type="entry name" value="MEDIATOR OF RNA POLYMERASE II TRANSCRIPTION SUBUNIT 29"/>
    <property type="match status" value="1"/>
</dbReference>
<proteinExistence type="inferred from homology"/>
<evidence type="ECO:0000256" key="3">
    <source>
        <dbReference type="ARBA" id="ARBA00019684"/>
    </source>
</evidence>
<evidence type="ECO:0000313" key="12">
    <source>
        <dbReference type="Proteomes" id="UP001151699"/>
    </source>
</evidence>
<organism evidence="11 12">
    <name type="scientific">Pseudolycoriella hygida</name>
    <dbReference type="NCBI Taxonomy" id="35572"/>
    <lineage>
        <taxon>Eukaryota</taxon>
        <taxon>Metazoa</taxon>
        <taxon>Ecdysozoa</taxon>
        <taxon>Arthropoda</taxon>
        <taxon>Hexapoda</taxon>
        <taxon>Insecta</taxon>
        <taxon>Pterygota</taxon>
        <taxon>Neoptera</taxon>
        <taxon>Endopterygota</taxon>
        <taxon>Diptera</taxon>
        <taxon>Nematocera</taxon>
        <taxon>Sciaroidea</taxon>
        <taxon>Sciaridae</taxon>
        <taxon>Pseudolycoriella</taxon>
    </lineage>
</organism>
<keyword evidence="5" id="KW-0010">Activator</keyword>
<evidence type="ECO:0000256" key="7">
    <source>
        <dbReference type="ARBA" id="ARBA00023242"/>
    </source>
</evidence>
<keyword evidence="12" id="KW-1185">Reference proteome</keyword>
<dbReference type="InterPro" id="IPR021018">
    <property type="entry name" value="Mediator_Med29_met"/>
</dbReference>
<evidence type="ECO:0000256" key="2">
    <source>
        <dbReference type="ARBA" id="ARBA00009851"/>
    </source>
</evidence>
<evidence type="ECO:0000256" key="10">
    <source>
        <dbReference type="SAM" id="MobiDB-lite"/>
    </source>
</evidence>
<reference evidence="11" key="1">
    <citation type="submission" date="2022-07" db="EMBL/GenBank/DDBJ databases">
        <authorList>
            <person name="Trinca V."/>
            <person name="Uliana J.V.C."/>
            <person name="Torres T.T."/>
            <person name="Ward R.J."/>
            <person name="Monesi N."/>
        </authorList>
    </citation>
    <scope>NUCLEOTIDE SEQUENCE</scope>
    <source>
        <strain evidence="11">HSMRA1968</strain>
        <tissue evidence="11">Whole embryos</tissue>
    </source>
</reference>
<keyword evidence="6" id="KW-0804">Transcription</keyword>
<comment type="subcellular location">
    <subcellularLocation>
        <location evidence="1">Nucleus</location>
    </subcellularLocation>
</comment>